<keyword evidence="2" id="KW-0547">Nucleotide-binding</keyword>
<reference evidence="5 6" key="1">
    <citation type="journal article" date="2015" name="Genome Biol. Evol.">
        <title>Comparative Genomics of a Bacterivorous Green Alga Reveals Evolutionary Causalities and Consequences of Phago-Mixotrophic Mode of Nutrition.</title>
        <authorList>
            <person name="Burns J.A."/>
            <person name="Paasch A."/>
            <person name="Narechania A."/>
            <person name="Kim E."/>
        </authorList>
    </citation>
    <scope>NUCLEOTIDE SEQUENCE [LARGE SCALE GENOMIC DNA]</scope>
    <source>
        <strain evidence="5 6">PLY_AMNH</strain>
    </source>
</reference>
<organism evidence="5 6">
    <name type="scientific">Cymbomonas tetramitiformis</name>
    <dbReference type="NCBI Taxonomy" id="36881"/>
    <lineage>
        <taxon>Eukaryota</taxon>
        <taxon>Viridiplantae</taxon>
        <taxon>Chlorophyta</taxon>
        <taxon>Pyramimonadophyceae</taxon>
        <taxon>Pyramimonadales</taxon>
        <taxon>Pyramimonadaceae</taxon>
        <taxon>Cymbomonas</taxon>
    </lineage>
</organism>
<feature type="domain" description="Helicase ATP-binding" evidence="4">
    <location>
        <begin position="242"/>
        <end position="402"/>
    </location>
</feature>
<dbReference type="Pfam" id="PF13401">
    <property type="entry name" value="AAA_22"/>
    <property type="match status" value="1"/>
</dbReference>
<feature type="region of interest" description="Disordered" evidence="3">
    <location>
        <begin position="1"/>
        <end position="101"/>
    </location>
</feature>
<accession>A0AAE0BEP5</accession>
<gene>
    <name evidence="5" type="ORF">CYMTET_55256</name>
</gene>
<dbReference type="EMBL" id="LGRX02035485">
    <property type="protein sequence ID" value="KAK3234500.1"/>
    <property type="molecule type" value="Genomic_DNA"/>
</dbReference>
<evidence type="ECO:0000256" key="2">
    <source>
        <dbReference type="ARBA" id="ARBA00022806"/>
    </source>
</evidence>
<dbReference type="GO" id="GO:0004386">
    <property type="term" value="F:helicase activity"/>
    <property type="evidence" value="ECO:0007669"/>
    <property type="project" value="UniProtKB-KW"/>
</dbReference>
<dbReference type="InterPro" id="IPR049945">
    <property type="entry name" value="AAA_22"/>
</dbReference>
<feature type="compositionally biased region" description="Basic and acidic residues" evidence="3">
    <location>
        <begin position="49"/>
        <end position="66"/>
    </location>
</feature>
<keyword evidence="2" id="KW-0067">ATP-binding</keyword>
<dbReference type="GO" id="GO:0003723">
    <property type="term" value="F:RNA binding"/>
    <property type="evidence" value="ECO:0007669"/>
    <property type="project" value="TreeGrafter"/>
</dbReference>
<dbReference type="InterPro" id="IPR027417">
    <property type="entry name" value="P-loop_NTPase"/>
</dbReference>
<feature type="compositionally biased region" description="Basic and acidic residues" evidence="3">
    <location>
        <begin position="73"/>
        <end position="92"/>
    </location>
</feature>
<dbReference type="InterPro" id="IPR014001">
    <property type="entry name" value="Helicase_ATP-bd"/>
</dbReference>
<dbReference type="Gene3D" id="3.40.50.300">
    <property type="entry name" value="P-loop containing nucleotide triphosphate hydrolases"/>
    <property type="match status" value="1"/>
</dbReference>
<protein>
    <recommendedName>
        <fullName evidence="4">Helicase ATP-binding domain-containing protein</fullName>
    </recommendedName>
</protein>
<dbReference type="GO" id="GO:0016887">
    <property type="term" value="F:ATP hydrolysis activity"/>
    <property type="evidence" value="ECO:0007669"/>
    <property type="project" value="InterPro"/>
</dbReference>
<name>A0AAE0BEP5_9CHLO</name>
<feature type="region of interest" description="Disordered" evidence="3">
    <location>
        <begin position="471"/>
        <end position="494"/>
    </location>
</feature>
<sequence>MGFHKPAPSAGARDGKPRRGDESNPDCESRAKVFDQSSRTRSYTPKAEGGGEHSRSNSDRIDERKLHSAKRQRTYDESGRDERGRQGQREENTTTYFSSEVDWESSEGVLAEVFHRRTDAYPQGGLEHSELQDFVPKLARFRAKQAAARAGESRATDVAAAERLGFPTHYHPRYKVNAAIVTEHSSRRAAWEGALPAAQVESYREMLVMYEDFMQKRSFSKLVQLAKDKARLPIANFMEEIVDAVRGNPVVVIAGDTGCGKSTQLPQYLVRAGFTRMCCTQPRRISAIALCRRVSYETLNEHGDDIAYHIRFDSSCTSSSKVIFLTEGVLLRKMAADPALSEFDVVIIDEVHERHLNTDLLLGLLRDLLRQRTHLRVVLMSATINVPGRLHPIRLEHVRVSQEERPSNREVQVRAMKGGRKKMPEKLDPKPYMRLLERIDQQYPKEQRGDMLVFLSGMNEIQTLVRLPLTHPTLPSPPSSRVKLGNARIASLRR</sequence>
<dbReference type="AlphaFoldDB" id="A0AAE0BEP5"/>
<comment type="caution">
    <text evidence="5">The sequence shown here is derived from an EMBL/GenBank/DDBJ whole genome shotgun (WGS) entry which is preliminary data.</text>
</comment>
<proteinExistence type="predicted"/>
<dbReference type="PANTHER" id="PTHR18934">
    <property type="entry name" value="ATP-DEPENDENT RNA HELICASE"/>
    <property type="match status" value="1"/>
</dbReference>
<feature type="compositionally biased region" description="Basic and acidic residues" evidence="3">
    <location>
        <begin position="13"/>
        <end position="33"/>
    </location>
</feature>
<evidence type="ECO:0000256" key="1">
    <source>
        <dbReference type="ARBA" id="ARBA00022801"/>
    </source>
</evidence>
<keyword evidence="6" id="KW-1185">Reference proteome</keyword>
<evidence type="ECO:0000256" key="3">
    <source>
        <dbReference type="SAM" id="MobiDB-lite"/>
    </source>
</evidence>
<keyword evidence="1" id="KW-0378">Hydrolase</keyword>
<dbReference type="PROSITE" id="PS51192">
    <property type="entry name" value="HELICASE_ATP_BIND_1"/>
    <property type="match status" value="1"/>
</dbReference>
<dbReference type="Proteomes" id="UP001190700">
    <property type="component" value="Unassembled WGS sequence"/>
</dbReference>
<evidence type="ECO:0000313" key="5">
    <source>
        <dbReference type="EMBL" id="KAK3234500.1"/>
    </source>
</evidence>
<dbReference type="SUPFAM" id="SSF52540">
    <property type="entry name" value="P-loop containing nucleoside triphosphate hydrolases"/>
    <property type="match status" value="1"/>
</dbReference>
<dbReference type="PANTHER" id="PTHR18934:SF221">
    <property type="entry name" value="ATP-DEPENDENT RNA HELICASE DHX34-RELATED"/>
    <property type="match status" value="1"/>
</dbReference>
<evidence type="ECO:0000259" key="4">
    <source>
        <dbReference type="PROSITE" id="PS51192"/>
    </source>
</evidence>
<dbReference type="SMART" id="SM00487">
    <property type="entry name" value="DEXDc"/>
    <property type="match status" value="1"/>
</dbReference>
<keyword evidence="2" id="KW-0347">Helicase</keyword>
<evidence type="ECO:0000313" key="6">
    <source>
        <dbReference type="Proteomes" id="UP001190700"/>
    </source>
</evidence>